<dbReference type="RefSeq" id="WP_099262618.1">
    <property type="nucleotide sequence ID" value="NZ_NIZW01000018.1"/>
</dbReference>
<accession>A0A2G1W2H2</accession>
<evidence type="ECO:0000313" key="3">
    <source>
        <dbReference type="Proteomes" id="UP000225740"/>
    </source>
</evidence>
<dbReference type="GO" id="GO:0003677">
    <property type="term" value="F:DNA binding"/>
    <property type="evidence" value="ECO:0007669"/>
    <property type="project" value="InterPro"/>
</dbReference>
<dbReference type="InterPro" id="IPR007069">
    <property type="entry name" value="Transposase_32"/>
</dbReference>
<comment type="caution">
    <text evidence="2">The sequence shown here is derived from an EMBL/GenBank/DDBJ whole genome shotgun (WGS) entry which is preliminary data.</text>
</comment>
<proteinExistence type="predicted"/>
<dbReference type="GO" id="GO:0004803">
    <property type="term" value="F:transposase activity"/>
    <property type="evidence" value="ECO:0007669"/>
    <property type="project" value="InterPro"/>
</dbReference>
<sequence>MREPVAVTPHTRHKNRLYAIILALYFDKFNSVCCFFNDKNRRANVSSCPYIQRVAINVSRIAGVTREAVTCRVRRNGKMVKSKNVAGEAIAGNFLPHEIQTSCMKIRDERSNRKRKRLNRRIQVKSDRYWLSALFRSAWKTKLATPCIRNT</sequence>
<dbReference type="Proteomes" id="UP000225740">
    <property type="component" value="Unassembled WGS sequence"/>
</dbReference>
<organism evidence="2 3">
    <name type="scientific">Rhodopirellula bahusiensis</name>
    <dbReference type="NCBI Taxonomy" id="2014065"/>
    <lineage>
        <taxon>Bacteria</taxon>
        <taxon>Pseudomonadati</taxon>
        <taxon>Planctomycetota</taxon>
        <taxon>Planctomycetia</taxon>
        <taxon>Pirellulales</taxon>
        <taxon>Pirellulaceae</taxon>
        <taxon>Rhodopirellula</taxon>
    </lineage>
</organism>
<keyword evidence="3" id="KW-1185">Reference proteome</keyword>
<dbReference type="GeneID" id="95642157"/>
<reference evidence="2 3" key="1">
    <citation type="submission" date="2017-06" db="EMBL/GenBank/DDBJ databases">
        <title>Description of Rhodopirellula bahusiensis sp. nov.</title>
        <authorList>
            <person name="Kizina J."/>
            <person name="Harder J."/>
        </authorList>
    </citation>
    <scope>NUCLEOTIDE SEQUENCE [LARGE SCALE GENOMIC DNA]</scope>
    <source>
        <strain evidence="2 3">SWK21</strain>
    </source>
</reference>
<dbReference type="PANTHER" id="PTHR37023">
    <property type="entry name" value="TRANSPOSASE"/>
    <property type="match status" value="1"/>
</dbReference>
<dbReference type="EMBL" id="NIZW01000018">
    <property type="protein sequence ID" value="PHQ33224.1"/>
    <property type="molecule type" value="Genomic_DNA"/>
</dbReference>
<feature type="domain" description="Transposase IS801/IS1294" evidence="1">
    <location>
        <begin position="46"/>
        <end position="108"/>
    </location>
</feature>
<dbReference type="AlphaFoldDB" id="A0A2G1W2H2"/>
<evidence type="ECO:0000313" key="2">
    <source>
        <dbReference type="EMBL" id="PHQ33224.1"/>
    </source>
</evidence>
<name>A0A2G1W2H2_9BACT</name>
<gene>
    <name evidence="2" type="ORF">CEE69_21005</name>
</gene>
<protein>
    <recommendedName>
        <fullName evidence="1">Transposase IS801/IS1294 domain-containing protein</fullName>
    </recommendedName>
</protein>
<dbReference type="PANTHER" id="PTHR37023:SF1">
    <property type="entry name" value="ISSOD25 TRANSPOSASE TNPA_ISSOD25"/>
    <property type="match status" value="1"/>
</dbReference>
<dbReference type="GO" id="GO:0006313">
    <property type="term" value="P:DNA transposition"/>
    <property type="evidence" value="ECO:0007669"/>
    <property type="project" value="InterPro"/>
</dbReference>
<evidence type="ECO:0000259" key="1">
    <source>
        <dbReference type="Pfam" id="PF04986"/>
    </source>
</evidence>
<dbReference type="Pfam" id="PF04986">
    <property type="entry name" value="Y2_Tnp"/>
    <property type="match status" value="1"/>
</dbReference>